<evidence type="ECO:0000313" key="1">
    <source>
        <dbReference type="EMBL" id="KAJ3227749.1"/>
    </source>
</evidence>
<dbReference type="EMBL" id="JADGJW010000011">
    <property type="protein sequence ID" value="KAJ3227749.1"/>
    <property type="molecule type" value="Genomic_DNA"/>
</dbReference>
<comment type="caution">
    <text evidence="1">The sequence shown here is derived from an EMBL/GenBank/DDBJ whole genome shotgun (WGS) entry which is preliminary data.</text>
</comment>
<dbReference type="InterPro" id="IPR045861">
    <property type="entry name" value="CorA_cytoplasmic_dom"/>
</dbReference>
<dbReference type="Gene3D" id="3.30.460.20">
    <property type="entry name" value="CorA soluble domain-like"/>
    <property type="match status" value="1"/>
</dbReference>
<dbReference type="PANTHER" id="PTHR21535">
    <property type="entry name" value="MAGNESIUM AND COBALT TRANSPORT PROTEIN/MITOCHONDRIAL IMPORT INNER MEMBRANE TRANSLOCASE SUBUNIT TIM8"/>
    <property type="match status" value="1"/>
</dbReference>
<protein>
    <submittedName>
        <fullName evidence="1">Mg(2+) transporter</fullName>
    </submittedName>
</protein>
<sequence length="216" mass="25495">MNNYFNESYPVFETTLNSTEDETRKNKNEHTINSIKEFINFNPLKSCQNPLSPPVRSKKNYLNFKNISKQNKRGLSNYLFYSPINGAVEAKTFSDFGFLKPNEDICWLEKRADEGSFWLNCFNPSNEELCLIQKVFNIHPLTIEDLENRVERERERCEFFENYYCLIIHCTASNFSSKNYYNSVEKDQYSISKQELLIKASNEIVTLFILVFNDFV</sequence>
<proteinExistence type="predicted"/>
<dbReference type="SUPFAM" id="SSF143865">
    <property type="entry name" value="CorA soluble domain-like"/>
    <property type="match status" value="1"/>
</dbReference>
<keyword evidence="2" id="KW-1185">Reference proteome</keyword>
<name>A0AAD5UAX9_9FUNG</name>
<dbReference type="PANTHER" id="PTHR21535:SF51">
    <property type="entry name" value="MANGANESE RESISTANCE PROTEIN MNR2"/>
    <property type="match status" value="1"/>
</dbReference>
<dbReference type="AlphaFoldDB" id="A0AAD5UAX9"/>
<evidence type="ECO:0000313" key="2">
    <source>
        <dbReference type="Proteomes" id="UP001211065"/>
    </source>
</evidence>
<reference evidence="1" key="1">
    <citation type="submission" date="2020-05" db="EMBL/GenBank/DDBJ databases">
        <title>Phylogenomic resolution of chytrid fungi.</title>
        <authorList>
            <person name="Stajich J.E."/>
            <person name="Amses K."/>
            <person name="Simmons R."/>
            <person name="Seto K."/>
            <person name="Myers J."/>
            <person name="Bonds A."/>
            <person name="Quandt C.A."/>
            <person name="Barry K."/>
            <person name="Liu P."/>
            <person name="Grigoriev I."/>
            <person name="Longcore J.E."/>
            <person name="James T.Y."/>
        </authorList>
    </citation>
    <scope>NUCLEOTIDE SEQUENCE</scope>
    <source>
        <strain evidence="1">JEL0476</strain>
    </source>
</reference>
<gene>
    <name evidence="1" type="primary">ALR1</name>
    <name evidence="1" type="ORF">HK099_000422</name>
</gene>
<organism evidence="1 2">
    <name type="scientific">Clydaea vesicula</name>
    <dbReference type="NCBI Taxonomy" id="447962"/>
    <lineage>
        <taxon>Eukaryota</taxon>
        <taxon>Fungi</taxon>
        <taxon>Fungi incertae sedis</taxon>
        <taxon>Chytridiomycota</taxon>
        <taxon>Chytridiomycota incertae sedis</taxon>
        <taxon>Chytridiomycetes</taxon>
        <taxon>Lobulomycetales</taxon>
        <taxon>Lobulomycetaceae</taxon>
        <taxon>Clydaea</taxon>
    </lineage>
</organism>
<dbReference type="Proteomes" id="UP001211065">
    <property type="component" value="Unassembled WGS sequence"/>
</dbReference>
<accession>A0AAD5UAX9</accession>